<dbReference type="OrthoDB" id="5425130at2759"/>
<accession>A0A9W9DCX6</accession>
<feature type="compositionally biased region" description="Basic and acidic residues" evidence="1">
    <location>
        <begin position="56"/>
        <end position="65"/>
    </location>
</feature>
<feature type="region of interest" description="Disordered" evidence="1">
    <location>
        <begin position="32"/>
        <end position="197"/>
    </location>
</feature>
<dbReference type="Proteomes" id="UP001140510">
    <property type="component" value="Unassembled WGS sequence"/>
</dbReference>
<reference evidence="2" key="1">
    <citation type="submission" date="2022-10" db="EMBL/GenBank/DDBJ databases">
        <title>Tapping the CABI collections for fungal endophytes: first genome assemblies for Collariella, Neodidymelliopsis, Ascochyta clinopodiicola, Didymella pomorum, Didymosphaeria variabile, Neocosmospora piperis and Neocucurbitaria cava.</title>
        <authorList>
            <person name="Hill R."/>
        </authorList>
    </citation>
    <scope>NUCLEOTIDE SEQUENCE</scope>
    <source>
        <strain evidence="2">IMI 355091</strain>
    </source>
</reference>
<dbReference type="AlphaFoldDB" id="A0A9W9DCX6"/>
<keyword evidence="3" id="KW-1185">Reference proteome</keyword>
<gene>
    <name evidence="2" type="ORF">N0V91_000193</name>
</gene>
<feature type="compositionally biased region" description="Basic and acidic residues" evidence="1">
    <location>
        <begin position="174"/>
        <end position="183"/>
    </location>
</feature>
<dbReference type="EMBL" id="JAPEVA010000001">
    <property type="protein sequence ID" value="KAJ4413219.1"/>
    <property type="molecule type" value="Genomic_DNA"/>
</dbReference>
<proteinExistence type="predicted"/>
<feature type="compositionally biased region" description="Basic and acidic residues" evidence="1">
    <location>
        <begin position="383"/>
        <end position="399"/>
    </location>
</feature>
<organism evidence="2 3">
    <name type="scientific">Didymella pomorum</name>
    <dbReference type="NCBI Taxonomy" id="749634"/>
    <lineage>
        <taxon>Eukaryota</taxon>
        <taxon>Fungi</taxon>
        <taxon>Dikarya</taxon>
        <taxon>Ascomycota</taxon>
        <taxon>Pezizomycotina</taxon>
        <taxon>Dothideomycetes</taxon>
        <taxon>Pleosporomycetidae</taxon>
        <taxon>Pleosporales</taxon>
        <taxon>Pleosporineae</taxon>
        <taxon>Didymellaceae</taxon>
        <taxon>Didymella</taxon>
    </lineage>
</organism>
<evidence type="ECO:0000256" key="1">
    <source>
        <dbReference type="SAM" id="MobiDB-lite"/>
    </source>
</evidence>
<evidence type="ECO:0000313" key="3">
    <source>
        <dbReference type="Proteomes" id="UP001140510"/>
    </source>
</evidence>
<feature type="region of interest" description="Disordered" evidence="1">
    <location>
        <begin position="226"/>
        <end position="409"/>
    </location>
</feature>
<name>A0A9W9DCX6_9PLEO</name>
<evidence type="ECO:0000313" key="2">
    <source>
        <dbReference type="EMBL" id="KAJ4413219.1"/>
    </source>
</evidence>
<feature type="compositionally biased region" description="Low complexity" evidence="1">
    <location>
        <begin position="81"/>
        <end position="109"/>
    </location>
</feature>
<feature type="compositionally biased region" description="Basic and acidic residues" evidence="1">
    <location>
        <begin position="627"/>
        <end position="639"/>
    </location>
</feature>
<feature type="compositionally biased region" description="Pro residues" evidence="1">
    <location>
        <begin position="437"/>
        <end position="453"/>
    </location>
</feature>
<sequence length="639" mass="69738">MAEVMAQQGAGLAAPTSRQDVVSELLDDYTYDAEDMSPKSNLSSPFKELPPPPRTDSFRDPKAEAIQRMNTKFQLREDDNSSVSSSGSRNGSVDQTPRSRITSRSLSRSGTPPALQLYVSNGATAHIPPTPVVYPPVQTLPSNFPDSKELPPPPPERSIKRKELQASAMGHKPSKSELERNDSFHSQNGDKPSEIDASVATATAPVVKRKAVPGPGVKKFVSLLELNNGPRGGKPAAAPTSAPRAEVASKIPTRKEIPTNNQLPPTPPEEQSAPSPPRKALVGAGLPSNPRTKQPMSPLHTRGKSSSGFNILKPTRRKAQRPAPPVPTIKREVTTPEPTPSPTLKPEVRMDNEISPMKPLPSPSEARRPFSYEEPTEQGSPEQKIKQKPESAVEQKIEQEAPVVAQTEKPETLASEVMVPTPASQPAFPLRSTSLDPPEPSPSVRPSTAPPPQSTFITTHPSLSTSTLPTNLDEVAPGVEEPFIPLTVQSIPYLTTLIPRITPSQLNCYTNHATNVWSNNVFQPLGCQVCHANEKDRKFSCTWCQLRICRNCSEELCMVPGRDLGRLLQTREEERQDQELIRGDVASLHSGDVNSGFQMVVEDVDLEAELEYEEERRGRGRGMTIESSKERNGGITPRE</sequence>
<feature type="region of interest" description="Disordered" evidence="1">
    <location>
        <begin position="612"/>
        <end position="639"/>
    </location>
</feature>
<feature type="region of interest" description="Disordered" evidence="1">
    <location>
        <begin position="422"/>
        <end position="465"/>
    </location>
</feature>
<comment type="caution">
    <text evidence="2">The sequence shown here is derived from an EMBL/GenBank/DDBJ whole genome shotgun (WGS) entry which is preliminary data.</text>
</comment>
<protein>
    <submittedName>
        <fullName evidence="2">Uncharacterized protein</fullName>
    </submittedName>
</protein>
<feature type="region of interest" description="Disordered" evidence="1">
    <location>
        <begin position="1"/>
        <end position="20"/>
    </location>
</feature>